<gene>
    <name evidence="2" type="ORF">J2I48_16725</name>
</gene>
<feature type="chain" id="PRO_5037437484" evidence="1">
    <location>
        <begin position="23"/>
        <end position="608"/>
    </location>
</feature>
<dbReference type="EMBL" id="JAFMYU010000014">
    <property type="protein sequence ID" value="MBO0932656.1"/>
    <property type="molecule type" value="Genomic_DNA"/>
</dbReference>
<proteinExistence type="predicted"/>
<dbReference type="Proteomes" id="UP000664795">
    <property type="component" value="Unassembled WGS sequence"/>
</dbReference>
<dbReference type="AlphaFoldDB" id="A0A939G697"/>
<feature type="signal peptide" evidence="1">
    <location>
        <begin position="1"/>
        <end position="22"/>
    </location>
</feature>
<keyword evidence="1" id="KW-0732">Signal</keyword>
<dbReference type="InterPro" id="IPR011990">
    <property type="entry name" value="TPR-like_helical_dom_sf"/>
</dbReference>
<evidence type="ECO:0000313" key="2">
    <source>
        <dbReference type="EMBL" id="MBO0932656.1"/>
    </source>
</evidence>
<protein>
    <submittedName>
        <fullName evidence="2">Tetratricopeptide repeat protein</fullName>
    </submittedName>
</protein>
<keyword evidence="3" id="KW-1185">Reference proteome</keyword>
<name>A0A939G697_9BACT</name>
<dbReference type="Gene3D" id="1.25.40.10">
    <property type="entry name" value="Tetratricopeptide repeat domain"/>
    <property type="match status" value="3"/>
</dbReference>
<dbReference type="Pfam" id="PF13432">
    <property type="entry name" value="TPR_16"/>
    <property type="match status" value="1"/>
</dbReference>
<reference evidence="2 3" key="1">
    <citation type="submission" date="2021-03" db="EMBL/GenBank/DDBJ databases">
        <title>Fibrella sp. HMF5036 genome sequencing and assembly.</title>
        <authorList>
            <person name="Kang H."/>
            <person name="Kim H."/>
            <person name="Bae S."/>
            <person name="Joh K."/>
        </authorList>
    </citation>
    <scope>NUCLEOTIDE SEQUENCE [LARGE SCALE GENOMIC DNA]</scope>
    <source>
        <strain evidence="2 3">HMF5036</strain>
    </source>
</reference>
<evidence type="ECO:0000256" key="1">
    <source>
        <dbReference type="SAM" id="SignalP"/>
    </source>
</evidence>
<accession>A0A939G697</accession>
<comment type="caution">
    <text evidence="2">The sequence shown here is derived from an EMBL/GenBank/DDBJ whole genome shotgun (WGS) entry which is preliminary data.</text>
</comment>
<organism evidence="2 3">
    <name type="scientific">Fibrella aquatilis</name>
    <dbReference type="NCBI Taxonomy" id="2817059"/>
    <lineage>
        <taxon>Bacteria</taxon>
        <taxon>Pseudomonadati</taxon>
        <taxon>Bacteroidota</taxon>
        <taxon>Cytophagia</taxon>
        <taxon>Cytophagales</taxon>
        <taxon>Spirosomataceae</taxon>
        <taxon>Fibrella</taxon>
    </lineage>
</organism>
<dbReference type="SUPFAM" id="SSF48452">
    <property type="entry name" value="TPR-like"/>
    <property type="match status" value="2"/>
</dbReference>
<sequence length="608" mass="69313">MKNRACGLLMTGLLLMSGWVQAQSEEALADEYFQKGEFEKAAAEYGKRLKKADEETSIAWPLMNRYITSLIKSKHTDEADKQLKKWAKVNGPVRPQALVLLASRVRDNSNDTTASNKLFEQAYEYSKNDPIRIARLGELLIDVSATDQAIQALQRAQALTNDRMVMAEELATLYRAKNNLTAWIETLLPLAERNDQRERVQAAFQTVINTKDEPLLEKVLYAEVQKAPESLATNDMLTWYYLQKQKFSRALLQEKAMDKRMKLAGAKVFELAGLAMTNKEYKTAVDAYEYIIANHPQGAFYPYARRMLVNAREEQVKNTYPIEKTEIRQLIKAYQRVLSEVGVTPKTLDALRSSANLYANYLDEKDSAIVMLDQAITMGKSDQQFVDKCKLDKGDVYLLKNEPWESTLLYSQVEKSEKDDLLGYEAKLRNAKLHYYKGDFTVAKSVLDVLKMATTREIANDAEQLSMLILDNTGLDSTENAMRDYAAIDLLLFQNKLDEASAQVDVMLKKYEQHTLADELRWLQTKIQLKQNKVDEALTNLKTIVAKYPMDILADDALYEEAKLVDERKKDSAAAIKLYEQLLTTYPGSIFAADSRKRIRQLRGDVVN</sequence>
<evidence type="ECO:0000313" key="3">
    <source>
        <dbReference type="Proteomes" id="UP000664795"/>
    </source>
</evidence>